<dbReference type="AlphaFoldDB" id="K8Y3Y7"/>
<evidence type="ECO:0000313" key="2">
    <source>
        <dbReference type="Proteomes" id="UP000005951"/>
    </source>
</evidence>
<organism evidence="1 2">
    <name type="scientific">Rhodococcus opacus M213</name>
    <dbReference type="NCBI Taxonomy" id="1129896"/>
    <lineage>
        <taxon>Bacteria</taxon>
        <taxon>Bacillati</taxon>
        <taxon>Actinomycetota</taxon>
        <taxon>Actinomycetes</taxon>
        <taxon>Mycobacteriales</taxon>
        <taxon>Nocardiaceae</taxon>
        <taxon>Rhodococcus</taxon>
    </lineage>
</organism>
<dbReference type="Proteomes" id="UP000005951">
    <property type="component" value="Unassembled WGS sequence"/>
</dbReference>
<protein>
    <submittedName>
        <fullName evidence="1">Uncharacterized protein</fullName>
    </submittedName>
</protein>
<comment type="caution">
    <text evidence="1">The sequence shown here is derived from an EMBL/GenBank/DDBJ whole genome shotgun (WGS) entry which is preliminary data.</text>
</comment>
<sequence length="76" mass="8890">MLLAYARDAERTLHSEFRSDSFEHAVFLASYHLESGREGARVLFEPVPRHLYPVGGGFPRLAKNWVQSWPFLFRLR</sequence>
<evidence type="ECO:0000313" key="1">
    <source>
        <dbReference type="EMBL" id="EKT84430.1"/>
    </source>
</evidence>
<dbReference type="EMBL" id="AJYC02000008">
    <property type="protein sequence ID" value="EKT84430.1"/>
    <property type="molecule type" value="Genomic_DNA"/>
</dbReference>
<reference evidence="1 2" key="1">
    <citation type="journal article" date="2013" name="Genome Announc.">
        <title>Draft Genome Sequence of Rhodococcus opacus Strain M213 Shows a Diverse Catabolic Potential.</title>
        <authorList>
            <person name="Pathak A."/>
            <person name="Green S.J."/>
            <person name="Ogram A."/>
            <person name="Chauhan A."/>
        </authorList>
    </citation>
    <scope>NUCLEOTIDE SEQUENCE [LARGE SCALE GENOMIC DNA]</scope>
    <source>
        <strain evidence="1 2">M213</strain>
    </source>
</reference>
<name>K8Y3Y7_RHOOP</name>
<proteinExistence type="predicted"/>
<gene>
    <name evidence="1" type="ORF">WSS_A02125</name>
</gene>
<accession>K8Y3Y7</accession>